<keyword evidence="2" id="KW-0812">Transmembrane</keyword>
<dbReference type="GeneID" id="61001207"/>
<proteinExistence type="predicted"/>
<evidence type="ECO:0000256" key="1">
    <source>
        <dbReference type="SAM" id="MobiDB-lite"/>
    </source>
</evidence>
<gene>
    <name evidence="3" type="ORF">EMU01_26030</name>
</gene>
<sequence length="221" mass="24983">MNINRNNQANPYWKRVLVVALIVSLLGNIALFWQLKQEQTIFDQKASEIAQNASEEAKKNSSKAAEETNKLKENIQEKDKEIAQLKNQNGLKAEEELTAEQQQLAEDFAKAAIDKSKSSQEMTESLTGIATQEVINKLIPSDTDHQQDDYGNYSFTLGDVTSYAQTKTEEGKRTFVVFVDYTINNPQFKDVKPQTIKGGLTVSESQVDGQWQVTDFSYFTR</sequence>
<dbReference type="Proteomes" id="UP000321175">
    <property type="component" value="Unassembled WGS sequence"/>
</dbReference>
<name>A0ABQ0VFL8_ENTMU</name>
<keyword evidence="2" id="KW-1133">Transmembrane helix</keyword>
<feature type="compositionally biased region" description="Basic and acidic residues" evidence="1">
    <location>
        <begin position="55"/>
        <end position="76"/>
    </location>
</feature>
<reference evidence="3 4" key="1">
    <citation type="submission" date="2019-07" db="EMBL/GenBank/DDBJ databases">
        <title>Whole genome shotgun sequence of Enterococcus mundtii NBRC 100490.</title>
        <authorList>
            <person name="Hosoyama A."/>
            <person name="Uohara A."/>
            <person name="Ohji S."/>
            <person name="Ichikawa N."/>
        </authorList>
    </citation>
    <scope>NUCLEOTIDE SEQUENCE [LARGE SCALE GENOMIC DNA]</scope>
    <source>
        <strain evidence="3 4">NBRC 100490</strain>
    </source>
</reference>
<dbReference type="EMBL" id="BJWA01000025">
    <property type="protein sequence ID" value="GEL81459.1"/>
    <property type="molecule type" value="Genomic_DNA"/>
</dbReference>
<evidence type="ECO:0000313" key="3">
    <source>
        <dbReference type="EMBL" id="GEL81459.1"/>
    </source>
</evidence>
<protein>
    <submittedName>
        <fullName evidence="3">Uncharacterized protein</fullName>
    </submittedName>
</protein>
<comment type="caution">
    <text evidence="3">The sequence shown here is derived from an EMBL/GenBank/DDBJ whole genome shotgun (WGS) entry which is preliminary data.</text>
</comment>
<feature type="region of interest" description="Disordered" evidence="1">
    <location>
        <begin position="53"/>
        <end position="76"/>
    </location>
</feature>
<evidence type="ECO:0000313" key="4">
    <source>
        <dbReference type="Proteomes" id="UP000321175"/>
    </source>
</evidence>
<accession>A0ABQ0VFL8</accession>
<dbReference type="RefSeq" id="WP_071867372.1">
    <property type="nucleotide sequence ID" value="NZ_BJWA01000025.1"/>
</dbReference>
<keyword evidence="2" id="KW-0472">Membrane</keyword>
<keyword evidence="4" id="KW-1185">Reference proteome</keyword>
<organism evidence="3 4">
    <name type="scientific">Enterococcus mundtii</name>
    <dbReference type="NCBI Taxonomy" id="53346"/>
    <lineage>
        <taxon>Bacteria</taxon>
        <taxon>Bacillati</taxon>
        <taxon>Bacillota</taxon>
        <taxon>Bacilli</taxon>
        <taxon>Lactobacillales</taxon>
        <taxon>Enterococcaceae</taxon>
        <taxon>Enterococcus</taxon>
    </lineage>
</organism>
<evidence type="ECO:0000256" key="2">
    <source>
        <dbReference type="SAM" id="Phobius"/>
    </source>
</evidence>
<feature type="transmembrane region" description="Helical" evidence="2">
    <location>
        <begin position="12"/>
        <end position="33"/>
    </location>
</feature>